<reference evidence="1 2" key="1">
    <citation type="submission" date="2020-08" db="EMBL/GenBank/DDBJ databases">
        <title>Sequencing the genomes of 1000 actinobacteria strains.</title>
        <authorList>
            <person name="Klenk H.-P."/>
        </authorList>
    </citation>
    <scope>NUCLEOTIDE SEQUENCE [LARGE SCALE GENOMIC DNA]</scope>
    <source>
        <strain evidence="1 2">DSM 43023</strain>
    </source>
</reference>
<name>A0A7W7WBJ6_9ACTN</name>
<dbReference type="SUPFAM" id="SSF51735">
    <property type="entry name" value="NAD(P)-binding Rossmann-fold domains"/>
    <property type="match status" value="1"/>
</dbReference>
<dbReference type="Gene3D" id="3.40.50.720">
    <property type="entry name" value="NAD(P)-binding Rossmann-like Domain"/>
    <property type="match status" value="1"/>
</dbReference>
<accession>A0A7W7WBJ6</accession>
<proteinExistence type="predicted"/>
<organism evidence="1 2">
    <name type="scientific">Streptosporangium album</name>
    <dbReference type="NCBI Taxonomy" id="47479"/>
    <lineage>
        <taxon>Bacteria</taxon>
        <taxon>Bacillati</taxon>
        <taxon>Actinomycetota</taxon>
        <taxon>Actinomycetes</taxon>
        <taxon>Streptosporangiales</taxon>
        <taxon>Streptosporangiaceae</taxon>
        <taxon>Streptosporangium</taxon>
    </lineage>
</organism>
<gene>
    <name evidence="1" type="ORF">FHR32_005999</name>
</gene>
<dbReference type="EMBL" id="JACHJU010000002">
    <property type="protein sequence ID" value="MBB4941622.1"/>
    <property type="molecule type" value="Genomic_DNA"/>
</dbReference>
<comment type="caution">
    <text evidence="1">The sequence shown here is derived from an EMBL/GenBank/DDBJ whole genome shotgun (WGS) entry which is preliminary data.</text>
</comment>
<dbReference type="AlphaFoldDB" id="A0A7W7WBJ6"/>
<sequence length="48" mass="5210">MAADVATPEGAEKIIAAEPDVDILINNTGIFSATPVFEISDAERRRFF</sequence>
<protein>
    <submittedName>
        <fullName evidence="1">Short-subunit dehydrogenase</fullName>
    </submittedName>
</protein>
<dbReference type="Proteomes" id="UP000534286">
    <property type="component" value="Unassembled WGS sequence"/>
</dbReference>
<evidence type="ECO:0000313" key="1">
    <source>
        <dbReference type="EMBL" id="MBB4941622.1"/>
    </source>
</evidence>
<evidence type="ECO:0000313" key="2">
    <source>
        <dbReference type="Proteomes" id="UP000534286"/>
    </source>
</evidence>
<dbReference type="RefSeq" id="WP_184757662.1">
    <property type="nucleotide sequence ID" value="NZ_BAABEK010000090.1"/>
</dbReference>
<keyword evidence="2" id="KW-1185">Reference proteome</keyword>
<dbReference type="InterPro" id="IPR036291">
    <property type="entry name" value="NAD(P)-bd_dom_sf"/>
</dbReference>